<dbReference type="EMBL" id="BMHO01000001">
    <property type="protein sequence ID" value="GGD34735.1"/>
    <property type="molecule type" value="Genomic_DNA"/>
</dbReference>
<reference evidence="2" key="1">
    <citation type="journal article" date="2014" name="Int. J. Syst. Evol. Microbiol.">
        <title>Complete genome sequence of Corynebacterium casei LMG S-19264T (=DSM 44701T), isolated from a smear-ripened cheese.</title>
        <authorList>
            <consortium name="US DOE Joint Genome Institute (JGI-PGF)"/>
            <person name="Walter F."/>
            <person name="Albersmeier A."/>
            <person name="Kalinowski J."/>
            <person name="Ruckert C."/>
        </authorList>
    </citation>
    <scope>NUCLEOTIDE SEQUENCE</scope>
    <source>
        <strain evidence="2">CGMCC 1.15152</strain>
    </source>
</reference>
<evidence type="ECO:0000313" key="2">
    <source>
        <dbReference type="EMBL" id="GGD34735.1"/>
    </source>
</evidence>
<sequence length="292" mass="32179">MATSEMTIEVGGHAVRVTSADRAVYPATGTTKADVVAYYRAIADTMLPHVRDRALTRKRWPDGVGEDGDGATFFQKDLGGAAPDWVRTERIQHRDHVNAYPLANEEATLVWLGQISALELHVPQWRFGDDGTQLAPDRLVFDLDPGEGVTLEQCAQIAFRIRRALRAEGLDPVPATSGGKGIHVYAPLDGSRTSDEASALAKELARRLETDRPDEVTSAMKRSERGGRVFIDWSQNNASKTTVAPYSLRGRRRPTVAAPRTWHELASPHLRQLEYPEVLRRVANRGDPLAAA</sequence>
<proteinExistence type="predicted"/>
<dbReference type="InterPro" id="IPR014145">
    <property type="entry name" value="LigD_pol_dom"/>
</dbReference>
<dbReference type="Proteomes" id="UP000633205">
    <property type="component" value="Unassembled WGS sequence"/>
</dbReference>
<reference evidence="2" key="2">
    <citation type="submission" date="2020-09" db="EMBL/GenBank/DDBJ databases">
        <authorList>
            <person name="Sun Q."/>
            <person name="Zhou Y."/>
        </authorList>
    </citation>
    <scope>NUCLEOTIDE SEQUENCE</scope>
    <source>
        <strain evidence="2">CGMCC 1.15152</strain>
    </source>
</reference>
<dbReference type="PANTHER" id="PTHR42705">
    <property type="entry name" value="BIFUNCTIONAL NON-HOMOLOGOUS END JOINING PROTEIN LIGD"/>
    <property type="match status" value="1"/>
</dbReference>
<gene>
    <name evidence="2" type="ORF">GCM10010915_13910</name>
</gene>
<name>A0A916Y830_9MICO</name>
<dbReference type="AlphaFoldDB" id="A0A916Y830"/>
<accession>A0A916Y830</accession>
<feature type="domain" description="DNA ligase D polymerase" evidence="1">
    <location>
        <begin position="31"/>
        <end position="288"/>
    </location>
</feature>
<keyword evidence="3" id="KW-1185">Reference proteome</keyword>
<evidence type="ECO:0000259" key="1">
    <source>
        <dbReference type="Pfam" id="PF21686"/>
    </source>
</evidence>
<comment type="caution">
    <text evidence="2">The sequence shown here is derived from an EMBL/GenBank/DDBJ whole genome shotgun (WGS) entry which is preliminary data.</text>
</comment>
<dbReference type="InterPro" id="IPR033649">
    <property type="entry name" value="MtLigD_Pol-like"/>
</dbReference>
<dbReference type="PANTHER" id="PTHR42705:SF2">
    <property type="entry name" value="BIFUNCTIONAL NON-HOMOLOGOUS END JOINING PROTEIN LIGD"/>
    <property type="match status" value="1"/>
</dbReference>
<dbReference type="InterPro" id="IPR052171">
    <property type="entry name" value="NHEJ_LigD"/>
</dbReference>
<dbReference type="Pfam" id="PF21686">
    <property type="entry name" value="LigD_Prim-Pol"/>
    <property type="match status" value="1"/>
</dbReference>
<dbReference type="CDD" id="cd04863">
    <property type="entry name" value="MtLigD_Pol_like"/>
    <property type="match status" value="1"/>
</dbReference>
<evidence type="ECO:0000313" key="3">
    <source>
        <dbReference type="Proteomes" id="UP000633205"/>
    </source>
</evidence>
<organism evidence="2 3">
    <name type="scientific">Microbacterium faecale</name>
    <dbReference type="NCBI Taxonomy" id="1804630"/>
    <lineage>
        <taxon>Bacteria</taxon>
        <taxon>Bacillati</taxon>
        <taxon>Actinomycetota</taxon>
        <taxon>Actinomycetes</taxon>
        <taxon>Micrococcales</taxon>
        <taxon>Microbacteriaceae</taxon>
        <taxon>Microbacterium</taxon>
    </lineage>
</organism>
<protein>
    <recommendedName>
        <fullName evidence="1">DNA ligase D polymerase domain-containing protein</fullName>
    </recommendedName>
</protein>
<dbReference type="RefSeq" id="WP_229731002.1">
    <property type="nucleotide sequence ID" value="NZ_BMHO01000001.1"/>
</dbReference>
<dbReference type="NCBIfam" id="TIGR02778">
    <property type="entry name" value="ligD_pol"/>
    <property type="match status" value="1"/>
</dbReference>
<dbReference type="Gene3D" id="3.90.920.10">
    <property type="entry name" value="DNA primase, PRIM domain"/>
    <property type="match status" value="1"/>
</dbReference>